<proteinExistence type="predicted"/>
<name>A0A031LU71_9CREN</name>
<comment type="caution">
    <text evidence="2">The sequence shown here is derived from an EMBL/GenBank/DDBJ whole genome shotgun (WGS) entry which is preliminary data.</text>
</comment>
<dbReference type="Proteomes" id="UP000024332">
    <property type="component" value="Unassembled WGS sequence"/>
</dbReference>
<reference evidence="2 3" key="1">
    <citation type="submission" date="2014-03" db="EMBL/GenBank/DDBJ databases">
        <title>Draft genome sequence of the novel thermoacidophilic archaea Acidianus copahuensis ALE1 strain, isolated from Copahue volcanic area in Neuquen Argentina.</title>
        <authorList>
            <person name="Urbieta M.S."/>
            <person name="Rascovan N."/>
            <person name="Castro C."/>
            <person name="Revale S."/>
            <person name="Giaveno M.A."/>
            <person name="Vazquez M.P."/>
            <person name="Donati E.R."/>
        </authorList>
    </citation>
    <scope>NUCLEOTIDE SEQUENCE [LARGE SCALE GENOMIC DNA]</scope>
    <source>
        <strain evidence="2 3">ALE1</strain>
    </source>
</reference>
<accession>A0A031LU71</accession>
<evidence type="ECO:0000256" key="1">
    <source>
        <dbReference type="SAM" id="MobiDB-lite"/>
    </source>
</evidence>
<evidence type="ECO:0000313" key="2">
    <source>
        <dbReference type="EMBL" id="EZQ11024.1"/>
    </source>
</evidence>
<feature type="region of interest" description="Disordered" evidence="1">
    <location>
        <begin position="79"/>
        <end position="101"/>
    </location>
</feature>
<protein>
    <submittedName>
        <fullName evidence="2">Transposase</fullName>
    </submittedName>
</protein>
<keyword evidence="3" id="KW-1185">Reference proteome</keyword>
<sequence length="101" mass="11759">MEALPFKAGSEKLIGNKCPKFGRKMKEAEYRYLRYKKCGFKNDRYVTAIDNLTTFDIRKLNNGKSSLILSIASSMKYINPNRERNPRSFRAGRKSDERQSN</sequence>
<dbReference type="EMBL" id="JFZT01000017">
    <property type="protein sequence ID" value="EZQ11024.1"/>
    <property type="molecule type" value="Genomic_DNA"/>
</dbReference>
<gene>
    <name evidence="2" type="ORF">CM19_02120</name>
</gene>
<evidence type="ECO:0000313" key="3">
    <source>
        <dbReference type="Proteomes" id="UP000024332"/>
    </source>
</evidence>
<dbReference type="AlphaFoldDB" id="A0A031LU71"/>
<organism evidence="2 3">
    <name type="scientific">Candidatus Acidianus copahuensis</name>
    <dbReference type="NCBI Taxonomy" id="1160895"/>
    <lineage>
        <taxon>Archaea</taxon>
        <taxon>Thermoproteota</taxon>
        <taxon>Thermoprotei</taxon>
        <taxon>Sulfolobales</taxon>
        <taxon>Sulfolobaceae</taxon>
        <taxon>Acidianus</taxon>
    </lineage>
</organism>